<comment type="caution">
    <text evidence="2">The sequence shown here is derived from an EMBL/GenBank/DDBJ whole genome shotgun (WGS) entry which is preliminary data.</text>
</comment>
<dbReference type="AlphaFoldDB" id="A0ABD1SZ42"/>
<feature type="region of interest" description="Disordered" evidence="1">
    <location>
        <begin position="86"/>
        <end position="116"/>
    </location>
</feature>
<accession>A0ABD1SZ42</accession>
<sequence length="116" mass="12994">MAAKKDKQLAKVKEKIERVKPDHVDAEARAVAVYQDRFEDTPECKDLTHHFMRAGGEQLVERIVEIHPEWDILFLRHPLQKFSSSVEPQGIGKAQTLAPNTGESPQCIDPSVAAGH</sequence>
<keyword evidence="3" id="KW-1185">Reference proteome</keyword>
<gene>
    <name evidence="2" type="ORF">Adt_21335</name>
</gene>
<organism evidence="2 3">
    <name type="scientific">Abeliophyllum distichum</name>
    <dbReference type="NCBI Taxonomy" id="126358"/>
    <lineage>
        <taxon>Eukaryota</taxon>
        <taxon>Viridiplantae</taxon>
        <taxon>Streptophyta</taxon>
        <taxon>Embryophyta</taxon>
        <taxon>Tracheophyta</taxon>
        <taxon>Spermatophyta</taxon>
        <taxon>Magnoliopsida</taxon>
        <taxon>eudicotyledons</taxon>
        <taxon>Gunneridae</taxon>
        <taxon>Pentapetalae</taxon>
        <taxon>asterids</taxon>
        <taxon>lamiids</taxon>
        <taxon>Lamiales</taxon>
        <taxon>Oleaceae</taxon>
        <taxon>Forsythieae</taxon>
        <taxon>Abeliophyllum</taxon>
    </lineage>
</organism>
<reference evidence="3" key="1">
    <citation type="submission" date="2024-07" db="EMBL/GenBank/DDBJ databases">
        <title>Two chromosome-level genome assemblies of Korean endemic species Abeliophyllum distichum and Forsythia ovata (Oleaceae).</title>
        <authorList>
            <person name="Jang H."/>
        </authorList>
    </citation>
    <scope>NUCLEOTIDE SEQUENCE [LARGE SCALE GENOMIC DNA]</scope>
</reference>
<proteinExistence type="predicted"/>
<evidence type="ECO:0000313" key="3">
    <source>
        <dbReference type="Proteomes" id="UP001604336"/>
    </source>
</evidence>
<protein>
    <submittedName>
        <fullName evidence="2">Uncharacterized protein</fullName>
    </submittedName>
</protein>
<dbReference type="EMBL" id="JBFOLK010000006">
    <property type="protein sequence ID" value="KAL2505714.1"/>
    <property type="molecule type" value="Genomic_DNA"/>
</dbReference>
<dbReference type="Proteomes" id="UP001604336">
    <property type="component" value="Unassembled WGS sequence"/>
</dbReference>
<name>A0ABD1SZ42_9LAMI</name>
<evidence type="ECO:0000313" key="2">
    <source>
        <dbReference type="EMBL" id="KAL2505714.1"/>
    </source>
</evidence>
<evidence type="ECO:0000256" key="1">
    <source>
        <dbReference type="SAM" id="MobiDB-lite"/>
    </source>
</evidence>